<dbReference type="Gene3D" id="4.10.1000.40">
    <property type="match status" value="1"/>
</dbReference>
<evidence type="ECO:0008006" key="4">
    <source>
        <dbReference type="Google" id="ProtNLM"/>
    </source>
</evidence>
<feature type="compositionally biased region" description="Basic and acidic residues" evidence="1">
    <location>
        <begin position="522"/>
        <end position="532"/>
    </location>
</feature>
<feature type="compositionally biased region" description="Gly residues" evidence="1">
    <location>
        <begin position="703"/>
        <end position="714"/>
    </location>
</feature>
<evidence type="ECO:0000256" key="1">
    <source>
        <dbReference type="SAM" id="MobiDB-lite"/>
    </source>
</evidence>
<evidence type="ECO:0000313" key="2">
    <source>
        <dbReference type="EMBL" id="KAF2109884.1"/>
    </source>
</evidence>
<feature type="compositionally biased region" description="Polar residues" evidence="1">
    <location>
        <begin position="533"/>
        <end position="572"/>
    </location>
</feature>
<feature type="compositionally biased region" description="Polar residues" evidence="1">
    <location>
        <begin position="485"/>
        <end position="498"/>
    </location>
</feature>
<feature type="compositionally biased region" description="Polar residues" evidence="1">
    <location>
        <begin position="605"/>
        <end position="616"/>
    </location>
</feature>
<feature type="compositionally biased region" description="Basic and acidic residues" evidence="1">
    <location>
        <begin position="133"/>
        <end position="147"/>
    </location>
</feature>
<dbReference type="Proteomes" id="UP000799770">
    <property type="component" value="Unassembled WGS sequence"/>
</dbReference>
<feature type="region of interest" description="Disordered" evidence="1">
    <location>
        <begin position="600"/>
        <end position="629"/>
    </location>
</feature>
<protein>
    <recommendedName>
        <fullName evidence="4">C3H1-type domain-containing protein</fullName>
    </recommendedName>
</protein>
<dbReference type="EMBL" id="ML977340">
    <property type="protein sequence ID" value="KAF2109884.1"/>
    <property type="molecule type" value="Genomic_DNA"/>
</dbReference>
<feature type="compositionally biased region" description="Polar residues" evidence="1">
    <location>
        <begin position="871"/>
        <end position="886"/>
    </location>
</feature>
<feature type="compositionally biased region" description="Gly residues" evidence="1">
    <location>
        <begin position="728"/>
        <end position="742"/>
    </location>
</feature>
<gene>
    <name evidence="2" type="ORF">BDV96DRAFT_227733</name>
</gene>
<organism evidence="2 3">
    <name type="scientific">Lophiotrema nucula</name>
    <dbReference type="NCBI Taxonomy" id="690887"/>
    <lineage>
        <taxon>Eukaryota</taxon>
        <taxon>Fungi</taxon>
        <taxon>Dikarya</taxon>
        <taxon>Ascomycota</taxon>
        <taxon>Pezizomycotina</taxon>
        <taxon>Dothideomycetes</taxon>
        <taxon>Pleosporomycetidae</taxon>
        <taxon>Pleosporales</taxon>
        <taxon>Lophiotremataceae</taxon>
        <taxon>Lophiotrema</taxon>
    </lineage>
</organism>
<feature type="region of interest" description="Disordered" evidence="1">
    <location>
        <begin position="128"/>
        <end position="155"/>
    </location>
</feature>
<feature type="region of interest" description="Disordered" evidence="1">
    <location>
        <begin position="485"/>
        <end position="579"/>
    </location>
</feature>
<reference evidence="2" key="1">
    <citation type="journal article" date="2020" name="Stud. Mycol.">
        <title>101 Dothideomycetes genomes: a test case for predicting lifestyles and emergence of pathogens.</title>
        <authorList>
            <person name="Haridas S."/>
            <person name="Albert R."/>
            <person name="Binder M."/>
            <person name="Bloem J."/>
            <person name="Labutti K."/>
            <person name="Salamov A."/>
            <person name="Andreopoulos B."/>
            <person name="Baker S."/>
            <person name="Barry K."/>
            <person name="Bills G."/>
            <person name="Bluhm B."/>
            <person name="Cannon C."/>
            <person name="Castanera R."/>
            <person name="Culley D."/>
            <person name="Daum C."/>
            <person name="Ezra D."/>
            <person name="Gonzalez J."/>
            <person name="Henrissat B."/>
            <person name="Kuo A."/>
            <person name="Liang C."/>
            <person name="Lipzen A."/>
            <person name="Lutzoni F."/>
            <person name="Magnuson J."/>
            <person name="Mondo S."/>
            <person name="Nolan M."/>
            <person name="Ohm R."/>
            <person name="Pangilinan J."/>
            <person name="Park H.-J."/>
            <person name="Ramirez L."/>
            <person name="Alfaro M."/>
            <person name="Sun H."/>
            <person name="Tritt A."/>
            <person name="Yoshinaga Y."/>
            <person name="Zwiers L.-H."/>
            <person name="Turgeon B."/>
            <person name="Goodwin S."/>
            <person name="Spatafora J."/>
            <person name="Crous P."/>
            <person name="Grigoriev I."/>
        </authorList>
    </citation>
    <scope>NUCLEOTIDE SEQUENCE</scope>
    <source>
        <strain evidence="2">CBS 627.86</strain>
    </source>
</reference>
<feature type="compositionally biased region" description="Low complexity" evidence="1">
    <location>
        <begin position="786"/>
        <end position="809"/>
    </location>
</feature>
<proteinExistence type="predicted"/>
<sequence>MLRDSVKTSSDAPECYSHLKRARSDDVHKATGGEWVIGGEWVHRYSKDGESSAPPTWRSFRQRRPTLAADKPTLEEIREADEEDDNAAFLLSSTECCQPPVFEDPFSAQPSTPSTVFYLNVDEDPSISPFNFKSDKRPRRESEDGHHACVSKRRKIHHKDLELEGKVHTILRDSRNASKQPPRPRTQMTPGELADFASYNNIPLEAVVHGALFRGGSTVNIAMDLDALHLTQSQEQRLYIDVLGSEPPGHSPMDDIDVYNTPLHPNHFQAEAARATGLSKKSILNAPPANTMLPFEEMMDATLEEFIIYFPNHVLRWPGLALGLRHSGWDRLFHRVARMINIARGSHGYDRDHKQAEPAVCMLKVQAAIQEIEERYLLNDHDSVWGPQLSLETVRLYINRLPKHFSADTARTVTLAEAGEYVGAHEFQGRPFSKRVKAAVVAKQAANGTFDKPVLPKVRTEQQRSASEAIAAQIFGRMFSVSSQGSMDWNQGQNSEYQDSYRPQYGHQTHDHGANDSGSEYRTSHQPRDRSDASNNTWDPSQFGSSPIFQQSSARTETSDNGNLADNESEQATPKRDFSSMPCKFGRKCKKFRQGTCPFFHEPAQTPQPRQQNEDPTQGWPDSGDAVPKKQDGLCKLDLQCSKPNCTFAHHSPEGDPSVELNLDQTCKFGVKCRHGNCNRSHPSPASFNPKENHGEFHENKGHGQGQGNNGLYGNGQKRQNDHSGQNTRGGGSRGNGGNNHGRGGHQNHNNGHNGQGRGDHQNGNNGHNGQGRNNQNGSGQGRGGQQSNNNGSGRNNNNEARRGNSNNQGAGDPRGGQHNHRNGGGRGSGGPQGGQIGGGKGRGKGNGQNPKIFGTGGPQGNNRRQEDGQRPSTPQMSRNWNDGEL</sequence>
<feature type="compositionally biased region" description="Gly residues" evidence="1">
    <location>
        <begin position="825"/>
        <end position="847"/>
    </location>
</feature>
<accession>A0A6A5YT26</accession>
<feature type="region of interest" description="Disordered" evidence="1">
    <location>
        <begin position="681"/>
        <end position="886"/>
    </location>
</feature>
<feature type="compositionally biased region" description="Low complexity" evidence="1">
    <location>
        <begin position="762"/>
        <end position="778"/>
    </location>
</feature>
<name>A0A6A5YT26_9PLEO</name>
<evidence type="ECO:0000313" key="3">
    <source>
        <dbReference type="Proteomes" id="UP000799770"/>
    </source>
</evidence>
<feature type="compositionally biased region" description="Basic and acidic residues" evidence="1">
    <location>
        <begin position="691"/>
        <end position="702"/>
    </location>
</feature>
<dbReference type="AlphaFoldDB" id="A0A6A5YT26"/>
<keyword evidence="3" id="KW-1185">Reference proteome</keyword>
<dbReference type="OrthoDB" id="3801107at2759"/>